<dbReference type="Gene3D" id="1.10.10.2120">
    <property type="match status" value="1"/>
</dbReference>
<dbReference type="EMBL" id="MAAO01000010">
    <property type="protein sequence ID" value="OUR94858.1"/>
    <property type="molecule type" value="Genomic_DNA"/>
</dbReference>
<evidence type="ECO:0000313" key="2">
    <source>
        <dbReference type="EMBL" id="OUR94858.1"/>
    </source>
</evidence>
<accession>A0A1Y5FA43</accession>
<organism evidence="2 3">
    <name type="scientific">Halobacteriovorax marinus</name>
    <dbReference type="NCBI Taxonomy" id="97084"/>
    <lineage>
        <taxon>Bacteria</taxon>
        <taxon>Pseudomonadati</taxon>
        <taxon>Bdellovibrionota</taxon>
        <taxon>Bacteriovoracia</taxon>
        <taxon>Bacteriovoracales</taxon>
        <taxon>Halobacteriovoraceae</taxon>
        <taxon>Halobacteriovorax</taxon>
    </lineage>
</organism>
<feature type="domain" description="Peptidase C45 hydrolase" evidence="1">
    <location>
        <begin position="117"/>
        <end position="316"/>
    </location>
</feature>
<reference evidence="3" key="1">
    <citation type="journal article" date="2017" name="Proc. Natl. Acad. Sci. U.S.A.">
        <title>Simulation of Deepwater Horizon oil plume reveals substrate specialization within a complex community of hydrocarbon-degraders.</title>
        <authorList>
            <person name="Hu P."/>
            <person name="Dubinsky E.A."/>
            <person name="Probst A.J."/>
            <person name="Wang J."/>
            <person name="Sieber C.M.K."/>
            <person name="Tom L.M."/>
            <person name="Gardinali P."/>
            <person name="Banfield J.F."/>
            <person name="Atlas R.M."/>
            <person name="Andersen G.L."/>
        </authorList>
    </citation>
    <scope>NUCLEOTIDE SEQUENCE [LARGE SCALE GENOMIC DNA]</scope>
</reference>
<dbReference type="Gene3D" id="3.60.60.10">
    <property type="entry name" value="Penicillin V Acylase, Chain A"/>
    <property type="match status" value="1"/>
</dbReference>
<protein>
    <recommendedName>
        <fullName evidence="1">Peptidase C45 hydrolase domain-containing protein</fullName>
    </recommendedName>
</protein>
<name>A0A1Y5FA43_9BACT</name>
<dbReference type="PANTHER" id="PTHR34180">
    <property type="entry name" value="PEPTIDASE C45"/>
    <property type="match status" value="1"/>
</dbReference>
<dbReference type="AlphaFoldDB" id="A0A1Y5FA43"/>
<dbReference type="InterPro" id="IPR005079">
    <property type="entry name" value="Peptidase_C45_hydrolase"/>
</dbReference>
<dbReference type="InterPro" id="IPR047794">
    <property type="entry name" value="C45_proenzyme-like"/>
</dbReference>
<dbReference type="Pfam" id="PF03417">
    <property type="entry name" value="AAT"/>
    <property type="match status" value="1"/>
</dbReference>
<sequence length="368" mass="41286">MTDYGFPILKYEKGKSFNEWGIYHGEEFRGAIKELVQIRKHLMLQKNPALRNHLKSLAHEQFEATKNFAPGISRELEGIATGSGLTLEDIVILNNYTDFRDITLPDEGCSTIQIQRENTILSGQTWDMHSSAKNFLSIIEIPESENGPSSIILSLLGCTGLMGINSHQCLIGVNNINTTNAKVGMIWPVLVRQTLLQNDLNSMRKTLLDAPVTSGHNYLISSKSGAEHWEITPTQNDLIHAHGEKEIGHSFHTNHCLGEKVTLLENKKSISATTFARFELLEKKVPNINSYNELKNLLQGHDGYPKSICSHYDTGAKDPSMTCGGGIADLNEEKYVFWRGCSEYDKSYKEANYIIDPISKNFKRVVNE</sequence>
<dbReference type="PANTHER" id="PTHR34180:SF1">
    <property type="entry name" value="BETA-ALANYL-DOPAMINE_CARCININE HYDROLASE"/>
    <property type="match status" value="1"/>
</dbReference>
<dbReference type="NCBIfam" id="NF040521">
    <property type="entry name" value="C45_proenzyme"/>
    <property type="match status" value="1"/>
</dbReference>
<dbReference type="Proteomes" id="UP000196531">
    <property type="component" value="Unassembled WGS sequence"/>
</dbReference>
<dbReference type="InterPro" id="IPR047801">
    <property type="entry name" value="Peptidase_C45"/>
</dbReference>
<evidence type="ECO:0000313" key="3">
    <source>
        <dbReference type="Proteomes" id="UP000196531"/>
    </source>
</evidence>
<evidence type="ECO:0000259" key="1">
    <source>
        <dbReference type="Pfam" id="PF03417"/>
    </source>
</evidence>
<comment type="caution">
    <text evidence="2">The sequence shown here is derived from an EMBL/GenBank/DDBJ whole genome shotgun (WGS) entry which is preliminary data.</text>
</comment>
<proteinExistence type="predicted"/>
<gene>
    <name evidence="2" type="ORF">A9Q84_17270</name>
</gene>